<dbReference type="PANTHER" id="PTHR11102:SF160">
    <property type="entry name" value="ERAD-ASSOCIATED E3 UBIQUITIN-PROTEIN LIGASE COMPONENT HRD3"/>
    <property type="match status" value="1"/>
</dbReference>
<dbReference type="InterPro" id="IPR006597">
    <property type="entry name" value="Sel1-like"/>
</dbReference>
<gene>
    <name evidence="3" type="ORF">B6C91_04440</name>
    <name evidence="2" type="ORF">B6D08_01730</name>
</gene>
<evidence type="ECO:0008006" key="6">
    <source>
        <dbReference type="Google" id="ProtNLM"/>
    </source>
</evidence>
<dbReference type="EMBL" id="NARP01000004">
    <property type="protein sequence ID" value="OTQ01137.1"/>
    <property type="molecule type" value="Genomic_DNA"/>
</dbReference>
<name>A0A242NKP2_9GAMM</name>
<dbReference type="Proteomes" id="UP000194800">
    <property type="component" value="Unassembled WGS sequence"/>
</dbReference>
<protein>
    <recommendedName>
        <fullName evidence="6">Sel1 repeat family protein</fullName>
    </recommendedName>
</protein>
<accession>A0A242NKP2</accession>
<dbReference type="EMBL" id="NART01000012">
    <property type="protein sequence ID" value="OTQ10841.1"/>
    <property type="molecule type" value="Genomic_DNA"/>
</dbReference>
<evidence type="ECO:0000256" key="1">
    <source>
        <dbReference type="SAM" id="SignalP"/>
    </source>
</evidence>
<evidence type="ECO:0000313" key="4">
    <source>
        <dbReference type="Proteomes" id="UP000194800"/>
    </source>
</evidence>
<keyword evidence="4" id="KW-1185">Reference proteome</keyword>
<dbReference type="OrthoDB" id="6687494at2"/>
<dbReference type="Pfam" id="PF08238">
    <property type="entry name" value="Sel1"/>
    <property type="match status" value="4"/>
</dbReference>
<feature type="chain" id="PRO_5011316263" description="Sel1 repeat family protein" evidence="1">
    <location>
        <begin position="21"/>
        <end position="202"/>
    </location>
</feature>
<feature type="signal peptide" evidence="1">
    <location>
        <begin position="1"/>
        <end position="20"/>
    </location>
</feature>
<proteinExistence type="predicted"/>
<evidence type="ECO:0000313" key="2">
    <source>
        <dbReference type="EMBL" id="OTQ01137.1"/>
    </source>
</evidence>
<dbReference type="SMART" id="SM00671">
    <property type="entry name" value="SEL1"/>
    <property type="match status" value="3"/>
</dbReference>
<sequence length="202" mass="23062">MIKFFAKIILGLCFSIFVSANQQILFDFNQEYQKATEQNNAEAQFHLGIMYANGTHTKRRQFKGIEKPIEQQDESQPDYTKAKEWFEKAANQGHIEAQHQLALLYYNGQGTKQNYSQGIKWDTKAAKKGNVIAQYTLANLYYKGTGVKQDYFKAKQWFAKAAEQNYSDAKEQLAIVSKKVSAIVAKQQAAKKQKSNNDCGCY</sequence>
<dbReference type="AlphaFoldDB" id="A0A242NKP2"/>
<reference evidence="4 5" key="1">
    <citation type="submission" date="2017-03" db="EMBL/GenBank/DDBJ databases">
        <title>Comparative genomics of honeybee gut symbionts reveal geographically distinct and subgroup specific antibiotic resistance.</title>
        <authorList>
            <person name="Ludvigsen J."/>
            <person name="Porcellato D."/>
            <person name="Labee-Lund T.M."/>
            <person name="Amdam G.V."/>
            <person name="Rudi K."/>
        </authorList>
    </citation>
    <scope>NUCLEOTIDE SEQUENCE [LARGE SCALE GENOMIC DNA]</scope>
    <source>
        <strain evidence="2 5">A-7-12</strain>
        <strain evidence="3 4">A-9-12</strain>
    </source>
</reference>
<dbReference type="RefSeq" id="WP_086271404.1">
    <property type="nucleotide sequence ID" value="NZ_CAMLAF010000019.1"/>
</dbReference>
<evidence type="ECO:0000313" key="5">
    <source>
        <dbReference type="Proteomes" id="UP000194977"/>
    </source>
</evidence>
<dbReference type="InterPro" id="IPR011990">
    <property type="entry name" value="TPR-like_helical_dom_sf"/>
</dbReference>
<dbReference type="SUPFAM" id="SSF81901">
    <property type="entry name" value="HCP-like"/>
    <property type="match status" value="1"/>
</dbReference>
<dbReference type="InterPro" id="IPR050767">
    <property type="entry name" value="Sel1_AlgK"/>
</dbReference>
<evidence type="ECO:0000313" key="3">
    <source>
        <dbReference type="EMBL" id="OTQ10841.1"/>
    </source>
</evidence>
<dbReference type="Gene3D" id="1.25.40.10">
    <property type="entry name" value="Tetratricopeptide repeat domain"/>
    <property type="match status" value="1"/>
</dbReference>
<dbReference type="Proteomes" id="UP000194977">
    <property type="component" value="Unassembled WGS sequence"/>
</dbReference>
<comment type="caution">
    <text evidence="2">The sequence shown here is derived from an EMBL/GenBank/DDBJ whole genome shotgun (WGS) entry which is preliminary data.</text>
</comment>
<organism evidence="2 5">
    <name type="scientific">Gilliamella apicola</name>
    <dbReference type="NCBI Taxonomy" id="1196095"/>
    <lineage>
        <taxon>Bacteria</taxon>
        <taxon>Pseudomonadati</taxon>
        <taxon>Pseudomonadota</taxon>
        <taxon>Gammaproteobacteria</taxon>
        <taxon>Orbales</taxon>
        <taxon>Orbaceae</taxon>
        <taxon>Gilliamella</taxon>
    </lineage>
</organism>
<dbReference type="PANTHER" id="PTHR11102">
    <property type="entry name" value="SEL-1-LIKE PROTEIN"/>
    <property type="match status" value="1"/>
</dbReference>
<keyword evidence="1" id="KW-0732">Signal</keyword>